<sequence length="36" mass="4206">MRVARCCTFLVYQVSFQMAESLVIPALTHSYQISRR</sequence>
<evidence type="ECO:0000313" key="1">
    <source>
        <dbReference type="EMBL" id="VTZ59942.1"/>
    </source>
</evidence>
<organism evidence="1">
    <name type="scientific">Sinorhizobium medicae</name>
    <dbReference type="NCBI Taxonomy" id="110321"/>
    <lineage>
        <taxon>Bacteria</taxon>
        <taxon>Pseudomonadati</taxon>
        <taxon>Pseudomonadota</taxon>
        <taxon>Alphaproteobacteria</taxon>
        <taxon>Hyphomicrobiales</taxon>
        <taxon>Rhizobiaceae</taxon>
        <taxon>Sinorhizobium/Ensifer group</taxon>
        <taxon>Sinorhizobium</taxon>
    </lineage>
</organism>
<dbReference type="EMBL" id="CABFNB010000034">
    <property type="protein sequence ID" value="VTZ59942.1"/>
    <property type="molecule type" value="Genomic_DNA"/>
</dbReference>
<proteinExistence type="predicted"/>
<accession>A0A508WRH0</accession>
<dbReference type="AlphaFoldDB" id="A0A508WRH0"/>
<dbReference type="Proteomes" id="UP000507954">
    <property type="component" value="Unassembled WGS sequence"/>
</dbReference>
<gene>
    <name evidence="1" type="ORF">EMEDMD4_1290010</name>
</gene>
<name>A0A508WRH0_9HYPH</name>
<protein>
    <submittedName>
        <fullName evidence="1">Uncharacterized protein</fullName>
    </submittedName>
</protein>
<reference evidence="1" key="1">
    <citation type="submission" date="2019-06" db="EMBL/GenBank/DDBJ databases">
        <authorList>
            <person name="Le Quere A."/>
            <person name="Colella S."/>
        </authorList>
    </citation>
    <scope>NUCLEOTIDE SEQUENCE</scope>
    <source>
        <strain evidence="1">EmedicaeMD41</strain>
    </source>
</reference>